<dbReference type="Proteomes" id="UP001151532">
    <property type="component" value="Chromosome 16"/>
</dbReference>
<dbReference type="CDD" id="cd07987">
    <property type="entry name" value="LPLAT_MGAT-like"/>
    <property type="match status" value="1"/>
</dbReference>
<comment type="subcellular location">
    <subcellularLocation>
        <location evidence="4">Endoplasmic reticulum membrane</location>
        <topology evidence="4">Multi-pass membrane protein</topology>
    </subcellularLocation>
</comment>
<dbReference type="GO" id="GO:0004144">
    <property type="term" value="F:diacylglycerol O-acyltransferase activity"/>
    <property type="evidence" value="ECO:0007669"/>
    <property type="project" value="UniProtKB-ARBA"/>
</dbReference>
<dbReference type="GO" id="GO:0005789">
    <property type="term" value="C:endoplasmic reticulum membrane"/>
    <property type="evidence" value="ECO:0007669"/>
    <property type="project" value="UniProtKB-SubCell"/>
</dbReference>
<dbReference type="PANTHER" id="PTHR22753">
    <property type="entry name" value="TRANSMEMBRANE PROTEIN 68"/>
    <property type="match status" value="1"/>
</dbReference>
<dbReference type="SUPFAM" id="SSF53474">
    <property type="entry name" value="alpha/beta-Hydrolases"/>
    <property type="match status" value="1"/>
</dbReference>
<evidence type="ECO:0000256" key="3">
    <source>
        <dbReference type="ARBA" id="ARBA00023315"/>
    </source>
</evidence>
<keyword evidence="3" id="KW-0012">Acyltransferase</keyword>
<organism evidence="5 6">
    <name type="scientific">Salix purpurea</name>
    <name type="common">Purple osier willow</name>
    <dbReference type="NCBI Taxonomy" id="77065"/>
    <lineage>
        <taxon>Eukaryota</taxon>
        <taxon>Viridiplantae</taxon>
        <taxon>Streptophyta</taxon>
        <taxon>Embryophyta</taxon>
        <taxon>Tracheophyta</taxon>
        <taxon>Spermatophyta</taxon>
        <taxon>Magnoliopsida</taxon>
        <taxon>eudicotyledons</taxon>
        <taxon>Gunneridae</taxon>
        <taxon>Pentapetalae</taxon>
        <taxon>rosids</taxon>
        <taxon>fabids</taxon>
        <taxon>Malpighiales</taxon>
        <taxon>Salicaceae</taxon>
        <taxon>Saliceae</taxon>
        <taxon>Salix</taxon>
    </lineage>
</organism>
<evidence type="ECO:0000313" key="5">
    <source>
        <dbReference type="EMBL" id="KAJ6754533.1"/>
    </source>
</evidence>
<protein>
    <recommendedName>
        <fullName evidence="4">Acyltransferase</fullName>
        <ecNumber evidence="4">2.3.1.-</ecNumber>
    </recommendedName>
</protein>
<dbReference type="InterPro" id="IPR029058">
    <property type="entry name" value="AB_hydrolase_fold"/>
</dbReference>
<gene>
    <name evidence="5" type="ORF">OIU79_027196</name>
</gene>
<comment type="caution">
    <text evidence="5">The sequence shown here is derived from an EMBL/GenBank/DDBJ whole genome shotgun (WGS) entry which is preliminary data.</text>
</comment>
<sequence>MDNAMKGFPLQQTIGGLSQDLVAMSSYLNALADILPRETLLWKLQMLKTASAYANSRLHAVKSQTLVLSSGRDQLLPSEEEGQRLYVALPKCEIRKFNDSGHFLFLEHDVDLATIIKGASYYRRGNYLDYVSDYIPPTPPEFKKLYDSNRLFVLATSPVMLSSFQDGKIVRGLAGVPSEGPVLFVGYHMLMGFEVVPLISNFLLERNILIRGIAHPLLYVKLKKEGMMPPLQQFDAVRTMGAVPVSGSNFYKLMSSKAHALLYPGGMREASHRKGEEYKLFWPEKSEFVRMASRFGAKIVPFGVVGEDDFGEVVFDYDDQMKIPFLRDYIKGLSEEIVSLRTGLNSEVNQDIHSPVVLPKFPGRFYYYFGKPIETEGRMCELRDKDNAHELYIQVKSEVEKCLAFLQEKRESDPFRNILARLAYQSTHGFDSEVPTFEL</sequence>
<evidence type="ECO:0000313" key="6">
    <source>
        <dbReference type="Proteomes" id="UP001151532"/>
    </source>
</evidence>
<keyword evidence="2 4" id="KW-0808">Transferase</keyword>
<dbReference type="GO" id="GO:0019432">
    <property type="term" value="P:triglyceride biosynthetic process"/>
    <property type="evidence" value="ECO:0007669"/>
    <property type="project" value="UniProtKB-ARBA"/>
</dbReference>
<name>A0A9Q0VTZ7_SALPP</name>
<keyword evidence="4" id="KW-0256">Endoplasmic reticulum</keyword>
<dbReference type="Gene3D" id="3.40.50.1820">
    <property type="entry name" value="alpha/beta hydrolase"/>
    <property type="match status" value="1"/>
</dbReference>
<accession>A0A9Q0VTZ7</accession>
<dbReference type="Pfam" id="PF03982">
    <property type="entry name" value="DAGAT"/>
    <property type="match status" value="1"/>
</dbReference>
<dbReference type="PANTHER" id="PTHR22753:SF24">
    <property type="entry name" value="ESTERASE_LIPASE_THIOESTERASE FAMILY PROTEIN"/>
    <property type="match status" value="1"/>
</dbReference>
<evidence type="ECO:0000256" key="1">
    <source>
        <dbReference type="ARBA" id="ARBA00005420"/>
    </source>
</evidence>
<reference evidence="5" key="2">
    <citation type="journal article" date="2023" name="Int. J. Mol. Sci.">
        <title>De Novo Assembly and Annotation of 11 Diverse Shrub Willow (Salix) Genomes Reveals Novel Gene Organization in Sex-Linked Regions.</title>
        <authorList>
            <person name="Hyden B."/>
            <person name="Feng K."/>
            <person name="Yates T.B."/>
            <person name="Jawdy S."/>
            <person name="Cereghino C."/>
            <person name="Smart L.B."/>
            <person name="Muchero W."/>
        </authorList>
    </citation>
    <scope>NUCLEOTIDE SEQUENCE</scope>
    <source>
        <tissue evidence="5">Shoot tip</tissue>
    </source>
</reference>
<dbReference type="OrthoDB" id="44277at2759"/>
<dbReference type="InterPro" id="IPR007130">
    <property type="entry name" value="DAGAT"/>
</dbReference>
<evidence type="ECO:0000256" key="4">
    <source>
        <dbReference type="RuleBase" id="RU367023"/>
    </source>
</evidence>
<dbReference type="EMBL" id="JAPFFK010000007">
    <property type="protein sequence ID" value="KAJ6754533.1"/>
    <property type="molecule type" value="Genomic_DNA"/>
</dbReference>
<dbReference type="EC" id="2.3.1.-" evidence="4"/>
<comment type="similarity">
    <text evidence="1 4">Belongs to the diacylglycerol acyltransferase family.</text>
</comment>
<proteinExistence type="inferred from homology"/>
<reference evidence="5" key="1">
    <citation type="submission" date="2022-11" db="EMBL/GenBank/DDBJ databases">
        <authorList>
            <person name="Hyden B.L."/>
            <person name="Feng K."/>
            <person name="Yates T."/>
            <person name="Jawdy S."/>
            <person name="Smart L.B."/>
            <person name="Muchero W."/>
        </authorList>
    </citation>
    <scope>NUCLEOTIDE SEQUENCE</scope>
    <source>
        <tissue evidence="5">Shoot tip</tissue>
    </source>
</reference>
<evidence type="ECO:0000256" key="2">
    <source>
        <dbReference type="ARBA" id="ARBA00022679"/>
    </source>
</evidence>
<keyword evidence="6" id="KW-1185">Reference proteome</keyword>
<dbReference type="AlphaFoldDB" id="A0A9Q0VTZ7"/>